<dbReference type="CDD" id="cd16443">
    <property type="entry name" value="LplA"/>
    <property type="match status" value="1"/>
</dbReference>
<evidence type="ECO:0000313" key="6">
    <source>
        <dbReference type="Proteomes" id="UP000070412"/>
    </source>
</evidence>
<comment type="similarity">
    <text evidence="2">Belongs to the LplA family.</text>
</comment>
<organism evidence="4">
    <name type="scientific">Sarcoptes scabiei</name>
    <name type="common">Itch mite</name>
    <name type="synonym">Acarus scabiei</name>
    <dbReference type="NCBI Taxonomy" id="52283"/>
    <lineage>
        <taxon>Eukaryota</taxon>
        <taxon>Metazoa</taxon>
        <taxon>Ecdysozoa</taxon>
        <taxon>Arthropoda</taxon>
        <taxon>Chelicerata</taxon>
        <taxon>Arachnida</taxon>
        <taxon>Acari</taxon>
        <taxon>Acariformes</taxon>
        <taxon>Sarcoptiformes</taxon>
        <taxon>Astigmata</taxon>
        <taxon>Psoroptidia</taxon>
        <taxon>Sarcoptoidea</taxon>
        <taxon>Sarcoptidae</taxon>
        <taxon>Sarcoptinae</taxon>
        <taxon>Sarcoptes</taxon>
    </lineage>
</organism>
<dbReference type="InterPro" id="IPR045864">
    <property type="entry name" value="aa-tRNA-synth_II/BPL/LPL"/>
</dbReference>
<comment type="pathway">
    <text evidence="1">Protein modification; protein lipoylation via exogenous pathway; protein N(6)-(lipoyl)lysine from lipoate: step 2/2.</text>
</comment>
<dbReference type="GO" id="GO:0009249">
    <property type="term" value="P:protein lipoylation"/>
    <property type="evidence" value="ECO:0007669"/>
    <property type="project" value="InterPro"/>
</dbReference>
<feature type="domain" description="BPL/LPL catalytic" evidence="3">
    <location>
        <begin position="83"/>
        <end position="270"/>
    </location>
</feature>
<dbReference type="GO" id="GO:0017118">
    <property type="term" value="F:lipoyltransferase activity"/>
    <property type="evidence" value="ECO:0007669"/>
    <property type="project" value="TreeGrafter"/>
</dbReference>
<evidence type="ECO:0000313" key="4">
    <source>
        <dbReference type="EMBL" id="KAF7492830.1"/>
    </source>
</evidence>
<dbReference type="PANTHER" id="PTHR12561">
    <property type="entry name" value="LIPOATE-PROTEIN LIGASE"/>
    <property type="match status" value="1"/>
</dbReference>
<reference evidence="6" key="1">
    <citation type="journal article" date="2020" name="PLoS Negl. Trop. Dis.">
        <title>High-quality nuclear genome for Sarcoptes scabiei-A critical resource for a neglected parasite.</title>
        <authorList>
            <person name="Korhonen P.K."/>
            <person name="Gasser R.B."/>
            <person name="Ma G."/>
            <person name="Wang T."/>
            <person name="Stroehlein A.J."/>
            <person name="Young N.D."/>
            <person name="Ang C.S."/>
            <person name="Fernando D.D."/>
            <person name="Lu H.C."/>
            <person name="Taylor S."/>
            <person name="Reynolds S.L."/>
            <person name="Mofiz E."/>
            <person name="Najaraj S.H."/>
            <person name="Gowda H."/>
            <person name="Madugundu A."/>
            <person name="Renuse S."/>
            <person name="Holt D."/>
            <person name="Pandey A."/>
            <person name="Papenfuss A.T."/>
            <person name="Fischer K."/>
        </authorList>
    </citation>
    <scope>NUCLEOTIDE SEQUENCE [LARGE SCALE GENOMIC DNA]</scope>
</reference>
<dbReference type="AlphaFoldDB" id="A0A834RAH0"/>
<dbReference type="SUPFAM" id="SSF55681">
    <property type="entry name" value="Class II aaRS and biotin synthetases"/>
    <property type="match status" value="1"/>
</dbReference>
<keyword evidence="6" id="KW-1185">Reference proteome</keyword>
<dbReference type="GO" id="GO:0005739">
    <property type="term" value="C:mitochondrion"/>
    <property type="evidence" value="ECO:0007669"/>
    <property type="project" value="TreeGrafter"/>
</dbReference>
<reference evidence="4" key="2">
    <citation type="submission" date="2020-01" db="EMBL/GenBank/DDBJ databases">
        <authorList>
            <person name="Korhonen P.K.K."/>
            <person name="Guangxu M.G."/>
            <person name="Wang T.W."/>
            <person name="Stroehlein A.J.S."/>
            <person name="Young N.D."/>
            <person name="Ang C.-S.A."/>
            <person name="Fernando D.W.F."/>
            <person name="Lu H.L."/>
            <person name="Taylor S.T."/>
            <person name="Ehtesham M.E.M."/>
            <person name="Najaraj S.H.N."/>
            <person name="Harsha G.H.G."/>
            <person name="Madugundu A.M."/>
            <person name="Renuse S.R."/>
            <person name="Holt D.H."/>
            <person name="Pandey A.P."/>
            <person name="Papenfuss A.P."/>
            <person name="Gasser R.B.G."/>
            <person name="Fischer K.F."/>
        </authorList>
    </citation>
    <scope>NUCLEOTIDE SEQUENCE</scope>
    <source>
        <strain evidence="4">SSS_KF_BRIS2020</strain>
    </source>
</reference>
<evidence type="ECO:0000259" key="3">
    <source>
        <dbReference type="PROSITE" id="PS51733"/>
    </source>
</evidence>
<dbReference type="EnsemblMetazoa" id="SSS_9184s_mrna">
    <property type="protein sequence ID" value="KAF7492830.1"/>
    <property type="gene ID" value="SSS_9184"/>
</dbReference>
<evidence type="ECO:0000313" key="5">
    <source>
        <dbReference type="EnsemblMetazoa" id="KAF7492830.1"/>
    </source>
</evidence>
<dbReference type="Pfam" id="PF21948">
    <property type="entry name" value="LplA-B_cat"/>
    <property type="match status" value="1"/>
</dbReference>
<dbReference type="Proteomes" id="UP000070412">
    <property type="component" value="Unassembled WGS sequence"/>
</dbReference>
<dbReference type="EMBL" id="WVUK01000056">
    <property type="protein sequence ID" value="KAF7492830.1"/>
    <property type="molecule type" value="Genomic_DNA"/>
</dbReference>
<name>A0A834RAH0_SARSC</name>
<accession>A0A834RAH0</accession>
<sequence>MRNLNKIIFLNINRQIGFCYQNRRCHQERSLKLKQKPNFNDERLIDPVRYLFRNASVIVSNLDNIYANLALEEWIYRNYDFSKNNEHILLLWHNRPSVVIGRHQNVWLEISVDYCRRNGIDIARRNSGGGTVYQDPNNLNVSFLTSRNSYNRTKNLEYIQNILLDEFQIETIVSPRKDLITAEKSEKISGTASKLNGHNAYHHCTLLVDVDQVHLSKSLRKYQIKSVHSTATKSVPSPVTNLKNLNRKLSLQSLTEALAKNFHKFYGGTNFLINQINPNNLRYFGHMIKDIEEMFKSWLWIYGSSPPFYHDNVVFYQSSQILLRTYIEKGCLGKIEIINSNPNLELLETLSTINSKLNGISFEEAELLDFFDDLLKQNRKPFVEVLRNNILKSFKLMTSAH</sequence>
<dbReference type="UniPathway" id="UPA00537">
    <property type="reaction ID" value="UER00595"/>
</dbReference>
<keyword evidence="4" id="KW-0808">Transferase</keyword>
<proteinExistence type="inferred from homology"/>
<gene>
    <name evidence="4" type="ORF">SSS_9184</name>
</gene>
<dbReference type="OrthoDB" id="201621at2759"/>
<evidence type="ECO:0000256" key="2">
    <source>
        <dbReference type="ARBA" id="ARBA00008242"/>
    </source>
</evidence>
<dbReference type="InterPro" id="IPR004562">
    <property type="entry name" value="LipoylTrfase_LipoateP_Ligase"/>
</dbReference>
<dbReference type="PANTHER" id="PTHR12561:SF3">
    <property type="entry name" value="LIPOYLTRANSFERASE 1, MITOCHONDRIAL"/>
    <property type="match status" value="1"/>
</dbReference>
<dbReference type="InterPro" id="IPR004143">
    <property type="entry name" value="BPL_LPL_catalytic"/>
</dbReference>
<evidence type="ECO:0000256" key="1">
    <source>
        <dbReference type="ARBA" id="ARBA00005085"/>
    </source>
</evidence>
<reference evidence="5" key="3">
    <citation type="submission" date="2022-06" db="UniProtKB">
        <authorList>
            <consortium name="EnsemblMetazoa"/>
        </authorList>
    </citation>
    <scope>IDENTIFICATION</scope>
</reference>
<protein>
    <submittedName>
        <fullName evidence="4">Lipoyltransferase 1, mitochondrial</fullName>
    </submittedName>
</protein>
<dbReference type="Gene3D" id="3.30.930.10">
    <property type="entry name" value="Bira Bifunctional Protein, Domain 2"/>
    <property type="match status" value="1"/>
</dbReference>
<dbReference type="PROSITE" id="PS51733">
    <property type="entry name" value="BPL_LPL_CATALYTIC"/>
    <property type="match status" value="1"/>
</dbReference>